<comment type="caution">
    <text evidence="3">The sequence shown here is derived from an EMBL/GenBank/DDBJ whole genome shotgun (WGS) entry which is preliminary data.</text>
</comment>
<name>A0ABQ7SAJ8_9ACAR</name>
<dbReference type="Proteomes" id="UP000825002">
    <property type="component" value="Unassembled WGS sequence"/>
</dbReference>
<sequence length="321" mass="35221">MLRQKCVDRRSTTQYFAVSSILVIIVSILIPLVTAKSPSNSGNNKTLTIEQRSQASRGQQQVNGKERTTTNAKASSVTKNDRPGAVEAHLVNREPPPPIAANDDSDEYENDDENDQHSEQSNHHLDDPIELAESALDLQRIAKPVKLAVKPIRGSADIWTMDDLLNGDESIALESTIRAPAKQEVHLITSADGYVPVEAMSVGDDIQAVASKLSANQPDTNNNNDDYQPDLITAAGHHYPKHSHSKYYMYAQSHKKGDYDSGYKVGGHKLTVSGHSSTHHGHTYGHVKWYGKKGKGSHTWELNHGKGGYHGDHGGYYGGHY</sequence>
<evidence type="ECO:0000313" key="4">
    <source>
        <dbReference type="Proteomes" id="UP000825002"/>
    </source>
</evidence>
<accession>A0ABQ7SAJ8</accession>
<keyword evidence="2" id="KW-0812">Transmembrane</keyword>
<keyword evidence="4" id="KW-1185">Reference proteome</keyword>
<reference evidence="3 4" key="1">
    <citation type="submission" date="2020-10" db="EMBL/GenBank/DDBJ databases">
        <authorList>
            <person name="Klimov P.B."/>
            <person name="Dyachkov S.M."/>
            <person name="Chetverikov P.E."/>
        </authorList>
    </citation>
    <scope>NUCLEOTIDE SEQUENCE [LARGE SCALE GENOMIC DNA]</scope>
    <source>
        <strain evidence="3">BMOC 18-1129-001#AD2665</strain>
        <tissue evidence="3">Entire mites</tissue>
    </source>
</reference>
<evidence type="ECO:0000256" key="1">
    <source>
        <dbReference type="SAM" id="MobiDB-lite"/>
    </source>
</evidence>
<keyword evidence="2" id="KW-1133">Transmembrane helix</keyword>
<feature type="region of interest" description="Disordered" evidence="1">
    <location>
        <begin position="35"/>
        <end position="126"/>
    </location>
</feature>
<dbReference type="EMBL" id="JAIFTH010000155">
    <property type="protein sequence ID" value="KAG9510406.1"/>
    <property type="molecule type" value="Genomic_DNA"/>
</dbReference>
<feature type="compositionally biased region" description="Basic and acidic residues" evidence="1">
    <location>
        <begin position="115"/>
        <end position="126"/>
    </location>
</feature>
<feature type="compositionally biased region" description="Polar residues" evidence="1">
    <location>
        <begin position="36"/>
        <end position="78"/>
    </location>
</feature>
<proteinExistence type="predicted"/>
<evidence type="ECO:0000256" key="2">
    <source>
        <dbReference type="SAM" id="Phobius"/>
    </source>
</evidence>
<organism evidence="3 4">
    <name type="scientific">Fragariocoptes setiger</name>
    <dbReference type="NCBI Taxonomy" id="1670756"/>
    <lineage>
        <taxon>Eukaryota</taxon>
        <taxon>Metazoa</taxon>
        <taxon>Ecdysozoa</taxon>
        <taxon>Arthropoda</taxon>
        <taxon>Chelicerata</taxon>
        <taxon>Arachnida</taxon>
        <taxon>Acari</taxon>
        <taxon>Acariformes</taxon>
        <taxon>Trombidiformes</taxon>
        <taxon>Prostigmata</taxon>
        <taxon>Eupodina</taxon>
        <taxon>Eriophyoidea</taxon>
        <taxon>Phytoptidae</taxon>
        <taxon>Fragariocoptes</taxon>
    </lineage>
</organism>
<feature type="compositionally biased region" description="Acidic residues" evidence="1">
    <location>
        <begin position="103"/>
        <end position="114"/>
    </location>
</feature>
<gene>
    <name evidence="3" type="ORF">GZH46_01054</name>
</gene>
<keyword evidence="2" id="KW-0472">Membrane</keyword>
<feature type="transmembrane region" description="Helical" evidence="2">
    <location>
        <begin position="12"/>
        <end position="33"/>
    </location>
</feature>
<protein>
    <submittedName>
        <fullName evidence="3">Uncharacterized protein</fullName>
    </submittedName>
</protein>
<evidence type="ECO:0000313" key="3">
    <source>
        <dbReference type="EMBL" id="KAG9510406.1"/>
    </source>
</evidence>